<name>A0A1L7DQC3_9CAUD</name>
<protein>
    <submittedName>
        <fullName evidence="2">Uncharacterized protein</fullName>
    </submittedName>
</protein>
<dbReference type="GeneID" id="54979023"/>
<accession>A0A1L7DQC3</accession>
<dbReference type="Proteomes" id="UP000222868">
    <property type="component" value="Segment"/>
</dbReference>
<feature type="coiled-coil region" evidence="1">
    <location>
        <begin position="5"/>
        <end position="39"/>
    </location>
</feature>
<evidence type="ECO:0000313" key="3">
    <source>
        <dbReference type="Proteomes" id="UP000222868"/>
    </source>
</evidence>
<proteinExistence type="predicted"/>
<dbReference type="EMBL" id="KY316062">
    <property type="protein sequence ID" value="APU00321.1"/>
    <property type="molecule type" value="Genomic_DNA"/>
</dbReference>
<evidence type="ECO:0000256" key="1">
    <source>
        <dbReference type="SAM" id="Coils"/>
    </source>
</evidence>
<reference evidence="2 3" key="1">
    <citation type="submission" date="2016-12" db="EMBL/GenBank/DDBJ databases">
        <title>Isolation, Whole Genome Sequencing Analysis of a Novel Lytic Bacteriophage RS-PII-1 infecting Ralstonia solanacearum.</title>
        <authorList>
            <person name="Su J."/>
            <person name="Liu J."/>
            <person name="Yu H."/>
            <person name="Guo Z."/>
            <person name="Sun H."/>
            <person name="Fan G."/>
            <person name="Gu G."/>
            <person name="Wang G."/>
        </authorList>
    </citation>
    <scope>NUCLEOTIDE SEQUENCE [LARGE SCALE GENOMIC DNA]</scope>
</reference>
<sequence length="108" mass="11530">MTKATKTLTEQLIAIEAQIKKLEEKRDTLAVAIENEAALSNLSPGSTIRFNYGRAATRKELEGVVLGVQDTDKGRRIKVQYGEGFAADVVVVDPAAVVEVVCVAATVA</sequence>
<organism evidence="2 3">
    <name type="scientific">Ralstonia phage RS-PII-1</name>
    <dbReference type="NCBI Taxonomy" id="1932892"/>
    <lineage>
        <taxon>Viruses</taxon>
        <taxon>Duplodnaviria</taxon>
        <taxon>Heunggongvirae</taxon>
        <taxon>Uroviricota</taxon>
        <taxon>Caudoviricetes</taxon>
        <taxon>Autographivirales</taxon>
        <taxon>Autonotataviridae</taxon>
        <taxon>Sukuvirus</taxon>
        <taxon>Sukuvirus RSPII1</taxon>
    </lineage>
</organism>
<evidence type="ECO:0000313" key="2">
    <source>
        <dbReference type="EMBL" id="APU00321.1"/>
    </source>
</evidence>
<dbReference type="KEGG" id="vg:54979023"/>
<keyword evidence="3" id="KW-1185">Reference proteome</keyword>
<dbReference type="RefSeq" id="YP_009788889.1">
    <property type="nucleotide sequence ID" value="NC_047804.1"/>
</dbReference>
<keyword evidence="1" id="KW-0175">Coiled coil</keyword>